<protein>
    <submittedName>
        <fullName evidence="1">Uncharacterized protein</fullName>
    </submittedName>
</protein>
<keyword evidence="2" id="KW-1185">Reference proteome</keyword>
<organism evidence="1 2">
    <name type="scientific">Actinomadura keratinilytica</name>
    <dbReference type="NCBI Taxonomy" id="547461"/>
    <lineage>
        <taxon>Bacteria</taxon>
        <taxon>Bacillati</taxon>
        <taxon>Actinomycetota</taxon>
        <taxon>Actinomycetes</taxon>
        <taxon>Streptosporangiales</taxon>
        <taxon>Thermomonosporaceae</taxon>
        <taxon>Actinomadura</taxon>
    </lineage>
</organism>
<proteinExistence type="predicted"/>
<name>A0ABP7YUE5_9ACTN</name>
<accession>A0ABP7YUE5</accession>
<evidence type="ECO:0000313" key="1">
    <source>
        <dbReference type="EMBL" id="GAA4141428.1"/>
    </source>
</evidence>
<reference evidence="2" key="1">
    <citation type="journal article" date="2019" name="Int. J. Syst. Evol. Microbiol.">
        <title>The Global Catalogue of Microorganisms (GCM) 10K type strain sequencing project: providing services to taxonomists for standard genome sequencing and annotation.</title>
        <authorList>
            <consortium name="The Broad Institute Genomics Platform"/>
            <consortium name="The Broad Institute Genome Sequencing Center for Infectious Disease"/>
            <person name="Wu L."/>
            <person name="Ma J."/>
        </authorList>
    </citation>
    <scope>NUCLEOTIDE SEQUENCE [LARGE SCALE GENOMIC DNA]</scope>
    <source>
        <strain evidence="2">JCM 17316</strain>
    </source>
</reference>
<comment type="caution">
    <text evidence="1">The sequence shown here is derived from an EMBL/GenBank/DDBJ whole genome shotgun (WGS) entry which is preliminary data.</text>
</comment>
<dbReference type="EMBL" id="BAABDO010000037">
    <property type="protein sequence ID" value="GAA4141428.1"/>
    <property type="molecule type" value="Genomic_DNA"/>
</dbReference>
<gene>
    <name evidence="1" type="ORF">GCM10022416_29400</name>
</gene>
<evidence type="ECO:0000313" key="2">
    <source>
        <dbReference type="Proteomes" id="UP001500266"/>
    </source>
</evidence>
<dbReference type="Proteomes" id="UP001500266">
    <property type="component" value="Unassembled WGS sequence"/>
</dbReference>
<sequence length="98" mass="10498">MPRPPDERVRLFPAVLHDAAKLHYTQIDIHGAAGSGDVRLWGGGTSSPPEVPANGCTHARRPLGKHVAAHTCKSGPTLGALREKLDLCMVQRSQAMRA</sequence>